<dbReference type="PROSITE" id="PS51257">
    <property type="entry name" value="PROKAR_LIPOPROTEIN"/>
    <property type="match status" value="1"/>
</dbReference>
<evidence type="ECO:0000313" key="2">
    <source>
        <dbReference type="EMBL" id="MBI4210374.1"/>
    </source>
</evidence>
<evidence type="ECO:0008006" key="4">
    <source>
        <dbReference type="Google" id="ProtNLM"/>
    </source>
</evidence>
<feature type="transmembrane region" description="Helical" evidence="1">
    <location>
        <begin position="71"/>
        <end position="92"/>
    </location>
</feature>
<keyword evidence="1" id="KW-1133">Transmembrane helix</keyword>
<dbReference type="GO" id="GO:0004143">
    <property type="term" value="F:ATP-dependent diacylglycerol kinase activity"/>
    <property type="evidence" value="ECO:0007669"/>
    <property type="project" value="InterPro"/>
</dbReference>
<feature type="transmembrane region" description="Helical" evidence="1">
    <location>
        <begin position="9"/>
        <end position="25"/>
    </location>
</feature>
<comment type="caution">
    <text evidence="2">The sequence shown here is derived from an EMBL/GenBank/DDBJ whole genome shotgun (WGS) entry which is preliminary data.</text>
</comment>
<dbReference type="EMBL" id="JACQPB010000033">
    <property type="protein sequence ID" value="MBI4210374.1"/>
    <property type="molecule type" value="Genomic_DNA"/>
</dbReference>
<keyword evidence="1" id="KW-0472">Membrane</keyword>
<dbReference type="AlphaFoldDB" id="A0A8T3YIL1"/>
<dbReference type="PANTHER" id="PTHR31303:SF1">
    <property type="entry name" value="CTP-DEPENDENT DIACYLGLYCEROL KINASE 1"/>
    <property type="match status" value="1"/>
</dbReference>
<feature type="transmembrane region" description="Helical" evidence="1">
    <location>
        <begin position="98"/>
        <end position="117"/>
    </location>
</feature>
<proteinExistence type="predicted"/>
<organism evidence="2 3">
    <name type="scientific">Candidatus Iainarchaeum sp</name>
    <dbReference type="NCBI Taxonomy" id="3101447"/>
    <lineage>
        <taxon>Archaea</taxon>
        <taxon>Candidatus Iainarchaeota</taxon>
        <taxon>Candidatus Iainarchaeia</taxon>
        <taxon>Candidatus Iainarchaeales</taxon>
        <taxon>Candidatus Iainarchaeaceae</taxon>
        <taxon>Candidatus Iainarchaeum</taxon>
    </lineage>
</organism>
<dbReference type="InterPro" id="IPR037997">
    <property type="entry name" value="Dgk1-like"/>
</dbReference>
<sequence length="187" mass="19554">MEKGMKRQAMHMALGIACAAVIYFTPKEVSIAAFAIVLAAGAAISVTHRHLKPLPFIKDVMMDIEREGEKWLPGMAAMHFMLAVIVTASLFYNLEKSVATGAIIVLAVGDGISTIAGKKFGKTRIAAGKTLEGTIAGTVAAFLGLLLLFSPAAAISGAAMGMLAEYLPLNDNYTVPIFAGLALAMVV</sequence>
<evidence type="ECO:0000313" key="3">
    <source>
        <dbReference type="Proteomes" id="UP000732298"/>
    </source>
</evidence>
<feature type="transmembrane region" description="Helical" evidence="1">
    <location>
        <begin position="138"/>
        <end position="164"/>
    </location>
</feature>
<keyword evidence="1" id="KW-0812">Transmembrane</keyword>
<protein>
    <recommendedName>
        <fullName evidence="4">Phosphatidate cytidylyltransferase</fullName>
    </recommendedName>
</protein>
<dbReference type="Proteomes" id="UP000732298">
    <property type="component" value="Unassembled WGS sequence"/>
</dbReference>
<dbReference type="PANTHER" id="PTHR31303">
    <property type="entry name" value="CTP-DEPENDENT DIACYLGLYCEROL KINASE 1"/>
    <property type="match status" value="1"/>
</dbReference>
<reference evidence="2" key="1">
    <citation type="submission" date="2020-07" db="EMBL/GenBank/DDBJ databases">
        <title>Huge and variable diversity of episymbiotic CPR bacteria and DPANN archaea in groundwater ecosystems.</title>
        <authorList>
            <person name="He C.Y."/>
            <person name="Keren R."/>
            <person name="Whittaker M."/>
            <person name="Farag I.F."/>
            <person name="Doudna J."/>
            <person name="Cate J.H.D."/>
            <person name="Banfield J.F."/>
        </authorList>
    </citation>
    <scope>NUCLEOTIDE SEQUENCE</scope>
    <source>
        <strain evidence="2">NC_groundwater_1296_Ag_S-0.2um_52_80</strain>
    </source>
</reference>
<gene>
    <name evidence="2" type="ORF">HY544_02605</name>
</gene>
<feature type="transmembrane region" description="Helical" evidence="1">
    <location>
        <begin position="31"/>
        <end position="51"/>
    </location>
</feature>
<accession>A0A8T3YIL1</accession>
<evidence type="ECO:0000256" key="1">
    <source>
        <dbReference type="SAM" id="Phobius"/>
    </source>
</evidence>
<name>A0A8T3YIL1_9ARCH</name>